<feature type="region of interest" description="Disordered" evidence="1">
    <location>
        <begin position="196"/>
        <end position="339"/>
    </location>
</feature>
<sequence length="418" mass="43965">MEAQSIQSIRSNQSVRSIASTSGTADESLIFERSVEDPFGPVKDAKGCSLCGASQAGSLHAGVSATGGASQGGACRHKSHNLEDLIAPALDASADIVEDADTNLDNVDMIYSKRPSTIGLDMALGRTRASSFAEYGNDSESIASAGAGGSGLPERPRILPFYSYAEMLSDEGSQPNRRPSITHSLSSSLLRHPLPQSTQEGLKASAAQLQPPSFSNPLVLPSGSVRRESATQSGMSPRSLRCAMNFSSRIQKSPGTPSNEMGRPSLELSSSDWSSSDEDNTDRENVRGASQDSSRSVLSTSPGSPAYVTPAGSGTSYSARGSQSPGSSSHAKKLPTPVRHKHQYISCSPLPHGGVRRGPQQFHIPNMEDVFNTQLQVESVGEVLRKRAGSTSSTIGTPVSSTDPSVPHLAFTARMDHP</sequence>
<accession>Q755T7</accession>
<feature type="compositionally biased region" description="Basic residues" evidence="1">
    <location>
        <begin position="330"/>
        <end position="339"/>
    </location>
</feature>
<dbReference type="OrthoDB" id="5364312at2759"/>
<reference evidence="3" key="2">
    <citation type="journal article" date="2013" name="G3 (Bethesda)">
        <title>Genomes of Ashbya fungi isolated from insects reveal four mating-type loci, numerous translocations, lack of transposons, and distinct gene duplications.</title>
        <authorList>
            <person name="Dietrich F.S."/>
            <person name="Voegeli S."/>
            <person name="Kuo S."/>
            <person name="Philippsen P."/>
        </authorList>
    </citation>
    <scope>GENOME REANNOTATION</scope>
    <source>
        <strain evidence="3">ATCC 10895 / CBS 109.51 / FGSC 9923 / NRRL Y-1056</strain>
    </source>
</reference>
<dbReference type="OMA" id="YRTDSCH"/>
<protein>
    <submittedName>
        <fullName evidence="2">AER431Cp</fullName>
    </submittedName>
</protein>
<dbReference type="AlphaFoldDB" id="Q755T7"/>
<feature type="compositionally biased region" description="Polar residues" evidence="1">
    <location>
        <begin position="389"/>
        <end position="404"/>
    </location>
</feature>
<dbReference type="GeneID" id="4621505"/>
<feature type="compositionally biased region" description="Polar residues" evidence="1">
    <location>
        <begin position="1"/>
        <end position="25"/>
    </location>
</feature>
<dbReference type="FunCoup" id="Q755T7">
    <property type="interactions" value="26"/>
</dbReference>
<feature type="compositionally biased region" description="Polar residues" evidence="1">
    <location>
        <begin position="245"/>
        <end position="259"/>
    </location>
</feature>
<organism evidence="2 3">
    <name type="scientific">Eremothecium gossypii (strain ATCC 10895 / CBS 109.51 / FGSC 9923 / NRRL Y-1056)</name>
    <name type="common">Yeast</name>
    <name type="synonym">Ashbya gossypii</name>
    <dbReference type="NCBI Taxonomy" id="284811"/>
    <lineage>
        <taxon>Eukaryota</taxon>
        <taxon>Fungi</taxon>
        <taxon>Dikarya</taxon>
        <taxon>Ascomycota</taxon>
        <taxon>Saccharomycotina</taxon>
        <taxon>Saccharomycetes</taxon>
        <taxon>Saccharomycetales</taxon>
        <taxon>Saccharomycetaceae</taxon>
        <taxon>Eremothecium</taxon>
    </lineage>
</organism>
<dbReference type="Proteomes" id="UP000000591">
    <property type="component" value="Chromosome V"/>
</dbReference>
<evidence type="ECO:0000313" key="2">
    <source>
        <dbReference type="EMBL" id="AAS53110.1"/>
    </source>
</evidence>
<evidence type="ECO:0000256" key="1">
    <source>
        <dbReference type="SAM" id="MobiDB-lite"/>
    </source>
</evidence>
<feature type="region of interest" description="Disordered" evidence="1">
    <location>
        <begin position="389"/>
        <end position="408"/>
    </location>
</feature>
<dbReference type="KEGG" id="ago:AGOS_AER431C"/>
<feature type="compositionally biased region" description="Low complexity" evidence="1">
    <location>
        <begin position="316"/>
        <end position="329"/>
    </location>
</feature>
<keyword evidence="3" id="KW-1185">Reference proteome</keyword>
<dbReference type="eggNOG" id="ENOG502S4KQ">
    <property type="taxonomic scope" value="Eukaryota"/>
</dbReference>
<dbReference type="HOGENOM" id="CLU_621167_0_0_1"/>
<evidence type="ECO:0000313" key="3">
    <source>
        <dbReference type="Proteomes" id="UP000000591"/>
    </source>
</evidence>
<dbReference type="EMBL" id="AE016818">
    <property type="protein sequence ID" value="AAS53110.1"/>
    <property type="molecule type" value="Genomic_DNA"/>
</dbReference>
<dbReference type="RefSeq" id="NP_985286.1">
    <property type="nucleotide sequence ID" value="NM_210640.1"/>
</dbReference>
<reference evidence="2 3" key="1">
    <citation type="journal article" date="2004" name="Science">
        <title>The Ashbya gossypii genome as a tool for mapping the ancient Saccharomyces cerevisiae genome.</title>
        <authorList>
            <person name="Dietrich F.S."/>
            <person name="Voegeli S."/>
            <person name="Brachat S."/>
            <person name="Lerch A."/>
            <person name="Gates K."/>
            <person name="Steiner S."/>
            <person name="Mohr C."/>
            <person name="Pohlmann R."/>
            <person name="Luedi P."/>
            <person name="Choi S."/>
            <person name="Wing R.A."/>
            <person name="Flavier A."/>
            <person name="Gaffney T.D."/>
            <person name="Philippsen P."/>
        </authorList>
    </citation>
    <scope>NUCLEOTIDE SEQUENCE [LARGE SCALE GENOMIC DNA]</scope>
    <source>
        <strain evidence="3">ATCC 10895 / CBS 109.51 / FGSC 9923 / NRRL Y-1056</strain>
    </source>
</reference>
<dbReference type="InParanoid" id="Q755T7"/>
<feature type="compositionally biased region" description="Low complexity" evidence="1">
    <location>
        <begin position="265"/>
        <end position="274"/>
    </location>
</feature>
<proteinExistence type="predicted"/>
<gene>
    <name evidence="2" type="ORF">AGOS_AER431C</name>
</gene>
<feature type="compositionally biased region" description="Polar residues" evidence="1">
    <location>
        <begin position="288"/>
        <end position="303"/>
    </location>
</feature>
<feature type="region of interest" description="Disordered" evidence="1">
    <location>
        <begin position="1"/>
        <end position="33"/>
    </location>
</feature>
<feature type="compositionally biased region" description="Polar residues" evidence="1">
    <location>
        <begin position="207"/>
        <end position="216"/>
    </location>
</feature>
<name>Q755T7_EREGS</name>